<protein>
    <recommendedName>
        <fullName evidence="4">Inner membrane protein</fullName>
    </recommendedName>
</protein>
<evidence type="ECO:0008006" key="4">
    <source>
        <dbReference type="Google" id="ProtNLM"/>
    </source>
</evidence>
<dbReference type="EMBL" id="CP114564">
    <property type="protein sequence ID" value="WAZ55451.1"/>
    <property type="molecule type" value="Genomic_DNA"/>
</dbReference>
<evidence type="ECO:0000256" key="1">
    <source>
        <dbReference type="SAM" id="Phobius"/>
    </source>
</evidence>
<keyword evidence="3" id="KW-1185">Reference proteome</keyword>
<feature type="transmembrane region" description="Helical" evidence="1">
    <location>
        <begin position="116"/>
        <end position="142"/>
    </location>
</feature>
<evidence type="ECO:0000313" key="3">
    <source>
        <dbReference type="Proteomes" id="UP001164536"/>
    </source>
</evidence>
<organism evidence="2 3">
    <name type="scientific">Citrobacter freundii</name>
    <dbReference type="NCBI Taxonomy" id="546"/>
    <lineage>
        <taxon>Bacteria</taxon>
        <taxon>Pseudomonadati</taxon>
        <taxon>Pseudomonadota</taxon>
        <taxon>Gammaproteobacteria</taxon>
        <taxon>Enterobacterales</taxon>
        <taxon>Enterobacteriaceae</taxon>
        <taxon>Citrobacter</taxon>
        <taxon>Citrobacter freundii complex</taxon>
    </lineage>
</organism>
<feature type="transmembrane region" description="Helical" evidence="1">
    <location>
        <begin position="154"/>
        <end position="177"/>
    </location>
</feature>
<evidence type="ECO:0000313" key="2">
    <source>
        <dbReference type="EMBL" id="WAZ55451.1"/>
    </source>
</evidence>
<keyword evidence="1" id="KW-0472">Membrane</keyword>
<dbReference type="RefSeq" id="WP_071684219.1">
    <property type="nucleotide sequence ID" value="NZ_CAJNLX020000001.1"/>
</dbReference>
<feature type="transmembrane region" description="Helical" evidence="1">
    <location>
        <begin position="54"/>
        <end position="77"/>
    </location>
</feature>
<feature type="transmembrane region" description="Helical" evidence="1">
    <location>
        <begin position="89"/>
        <end position="110"/>
    </location>
</feature>
<sequence length="238" mass="28020">MNSHALLKNSSVFIAYMGCLGWGSAYFYGWGVSFYYGFPWWIVCVGTDDIARSLFYAVVVMFVFIVGWGTGIAFFFAVKQKDNMRDLNVLRLFFAIILLFIPVVIEISILKKDFQYNLLVFSFVASMVLTIVIRFYGAFFSLSSINQRIFIMKYCIELVMVFFVIYFWLFSFLSGYYKPQFKKEYEMISFKNDWYYVLARFDNQLVLSKYFKGGNGRFLVFRSEQSGSYEVNIVRTRL</sequence>
<name>A0ABY7KSY9_CITFR</name>
<proteinExistence type="predicted"/>
<dbReference type="Proteomes" id="UP001164536">
    <property type="component" value="Chromosome"/>
</dbReference>
<keyword evidence="1" id="KW-1133">Transmembrane helix</keyword>
<keyword evidence="1" id="KW-0812">Transmembrane</keyword>
<gene>
    <name evidence="2" type="ORF">O4000_14075</name>
</gene>
<accession>A0ABY7KSY9</accession>
<feature type="transmembrane region" description="Helical" evidence="1">
    <location>
        <begin position="12"/>
        <end position="34"/>
    </location>
</feature>
<reference evidence="2" key="1">
    <citation type="submission" date="2022-12" db="EMBL/GenBank/DDBJ databases">
        <title>2953647.</title>
        <authorList>
            <person name="Hergert J."/>
            <person name="Casey R."/>
            <person name="Wagner J."/>
            <person name="Young E.L."/>
            <person name="Oakeson K.F."/>
        </authorList>
    </citation>
    <scope>NUCLEOTIDE SEQUENCE</scope>
    <source>
        <strain evidence="2">2953647</strain>
    </source>
</reference>